<dbReference type="STRING" id="188906.SAMN04488526_1421"/>
<dbReference type="Pfam" id="PF08239">
    <property type="entry name" value="SH3_3"/>
    <property type="match status" value="1"/>
</dbReference>
<organism evidence="2 3">
    <name type="scientific">Jannaschia helgolandensis</name>
    <dbReference type="NCBI Taxonomy" id="188906"/>
    <lineage>
        <taxon>Bacteria</taxon>
        <taxon>Pseudomonadati</taxon>
        <taxon>Pseudomonadota</taxon>
        <taxon>Alphaproteobacteria</taxon>
        <taxon>Rhodobacterales</taxon>
        <taxon>Roseobacteraceae</taxon>
        <taxon>Jannaschia</taxon>
    </lineage>
</organism>
<reference evidence="2 3" key="1">
    <citation type="submission" date="2016-10" db="EMBL/GenBank/DDBJ databases">
        <authorList>
            <person name="de Groot N.N."/>
        </authorList>
    </citation>
    <scope>NUCLEOTIDE SEQUENCE [LARGE SCALE GENOMIC DNA]</scope>
    <source>
        <strain evidence="2 3">DSM 14858</strain>
    </source>
</reference>
<evidence type="ECO:0000259" key="1">
    <source>
        <dbReference type="PROSITE" id="PS51781"/>
    </source>
</evidence>
<name>A0A1H7JMG8_9RHOB</name>
<protein>
    <submittedName>
        <fullName evidence="2">SH3 domain-containing protein</fullName>
    </submittedName>
</protein>
<dbReference type="Proteomes" id="UP000199283">
    <property type="component" value="Unassembled WGS sequence"/>
</dbReference>
<gene>
    <name evidence="2" type="ORF">SAMN04488526_1421</name>
</gene>
<proteinExistence type="predicted"/>
<sequence length="192" mass="19709">MFKLTFSLAVALYAGFVIWGDPSDALTTEFSTRNVTSEAQSNAQFDRPVILNDGSGPASSAVVTRAAVTDTVVPDAATIAASAPAPETFGAAPRVIGDPMVVSLVRPYQPDPADALQTAAATVTDAPEGLLKVSGTRVNMRSGPSTSNAVIDSLAGGTLAEPLGEPVNGWVEIRDVATGLTGYMSARFLEPA</sequence>
<accession>A0A1H7JMG8</accession>
<dbReference type="AlphaFoldDB" id="A0A1H7JMG8"/>
<keyword evidence="3" id="KW-1185">Reference proteome</keyword>
<feature type="domain" description="SH3b" evidence="1">
    <location>
        <begin position="128"/>
        <end position="192"/>
    </location>
</feature>
<dbReference type="PROSITE" id="PS51781">
    <property type="entry name" value="SH3B"/>
    <property type="match status" value="1"/>
</dbReference>
<dbReference type="RefSeq" id="WP_175495792.1">
    <property type="nucleotide sequence ID" value="NZ_FNZQ01000001.1"/>
</dbReference>
<dbReference type="InterPro" id="IPR003646">
    <property type="entry name" value="SH3-like_bac-type"/>
</dbReference>
<evidence type="ECO:0000313" key="2">
    <source>
        <dbReference type="EMBL" id="SEK75843.1"/>
    </source>
</evidence>
<evidence type="ECO:0000313" key="3">
    <source>
        <dbReference type="Proteomes" id="UP000199283"/>
    </source>
</evidence>
<dbReference type="EMBL" id="FNZQ01000001">
    <property type="protein sequence ID" value="SEK75843.1"/>
    <property type="molecule type" value="Genomic_DNA"/>
</dbReference>
<dbReference type="Gene3D" id="2.30.30.40">
    <property type="entry name" value="SH3 Domains"/>
    <property type="match status" value="1"/>
</dbReference>